<dbReference type="PANTHER" id="PTHR13604:SF0">
    <property type="entry name" value="ABASIC SITE PROCESSING PROTEIN HMCES"/>
    <property type="match status" value="1"/>
</dbReference>
<name>A0A365P6H5_9ACTN</name>
<dbReference type="SUPFAM" id="SSF143081">
    <property type="entry name" value="BB1717-like"/>
    <property type="match status" value="1"/>
</dbReference>
<evidence type="ECO:0000256" key="7">
    <source>
        <dbReference type="ARBA" id="ARBA00023239"/>
    </source>
</evidence>
<keyword evidence="2 8" id="KW-0645">Protease</keyword>
<reference evidence="9 10" key="1">
    <citation type="submission" date="2018-06" db="EMBL/GenBank/DDBJ databases">
        <title>Whole genome sequencing of four bacterial strains from South Shetland trench revealing bio-synthetic gene clusters.</title>
        <authorList>
            <person name="Abdel-Mageed W.M."/>
            <person name="Lehri B."/>
            <person name="Jarmusch S.A."/>
            <person name="Miranda K."/>
            <person name="Goodfellow M."/>
            <person name="Jaspars M."/>
            <person name="Karlyshev A.V."/>
        </authorList>
    </citation>
    <scope>NUCLEOTIDE SEQUENCE [LARGE SCALE GENOMIC DNA]</scope>
    <source>
        <strain evidence="9 10">SST1</strain>
    </source>
</reference>
<dbReference type="Proteomes" id="UP000252187">
    <property type="component" value="Unassembled WGS sequence"/>
</dbReference>
<keyword evidence="6" id="KW-0238">DNA-binding</keyword>
<dbReference type="GO" id="GO:0008233">
    <property type="term" value="F:peptidase activity"/>
    <property type="evidence" value="ECO:0007669"/>
    <property type="project" value="UniProtKB-KW"/>
</dbReference>
<comment type="caution">
    <text evidence="9">The sequence shown here is derived from an EMBL/GenBank/DDBJ whole genome shotgun (WGS) entry which is preliminary data.</text>
</comment>
<evidence type="ECO:0000256" key="5">
    <source>
        <dbReference type="ARBA" id="ARBA00023124"/>
    </source>
</evidence>
<evidence type="ECO:0000256" key="4">
    <source>
        <dbReference type="ARBA" id="ARBA00022801"/>
    </source>
</evidence>
<dbReference type="Gene3D" id="3.90.1680.10">
    <property type="entry name" value="SOS response associated peptidase-like"/>
    <property type="match status" value="1"/>
</dbReference>
<sequence length="240" mass="26514">MCGRYSVAVSGSALVDVLELDGLAPGFDWSPAYSVAPRTRARIIRDRLVDQHRVREAPLPTWGLRPSWAKEKGPRPIKARLEGVATNGMFRSAFSSARALVPMTGYYEWQEAVENGKKVKNPSYVHSPGDDLLVAAGLLAFHREGDEDDWRTTFTIITRTGEDAAGEVHDRMPVFLTPAAWDTWLAPEKVAKDEAGALLDLLDVESRTVASTLQTRPVSRAVNNVRTLDRHDPGLVEPRS</sequence>
<evidence type="ECO:0000256" key="1">
    <source>
        <dbReference type="ARBA" id="ARBA00008136"/>
    </source>
</evidence>
<dbReference type="GO" id="GO:0006508">
    <property type="term" value="P:proteolysis"/>
    <property type="evidence" value="ECO:0007669"/>
    <property type="project" value="UniProtKB-KW"/>
</dbReference>
<evidence type="ECO:0000256" key="2">
    <source>
        <dbReference type="ARBA" id="ARBA00022670"/>
    </source>
</evidence>
<keyword evidence="7" id="KW-0456">Lyase</keyword>
<evidence type="ECO:0000256" key="6">
    <source>
        <dbReference type="ARBA" id="ARBA00023125"/>
    </source>
</evidence>
<evidence type="ECO:0000256" key="3">
    <source>
        <dbReference type="ARBA" id="ARBA00022763"/>
    </source>
</evidence>
<evidence type="ECO:0000256" key="8">
    <source>
        <dbReference type="RuleBase" id="RU364100"/>
    </source>
</evidence>
<dbReference type="EC" id="3.4.-.-" evidence="8"/>
<proteinExistence type="inferred from homology"/>
<comment type="similarity">
    <text evidence="1 8">Belongs to the SOS response-associated peptidase family.</text>
</comment>
<dbReference type="GO" id="GO:0003697">
    <property type="term" value="F:single-stranded DNA binding"/>
    <property type="evidence" value="ECO:0007669"/>
    <property type="project" value="InterPro"/>
</dbReference>
<dbReference type="AlphaFoldDB" id="A0A365P6H5"/>
<dbReference type="InterPro" id="IPR003738">
    <property type="entry name" value="SRAP"/>
</dbReference>
<organism evidence="9 10">
    <name type="scientific">Dietzia maris</name>
    <dbReference type="NCBI Taxonomy" id="37915"/>
    <lineage>
        <taxon>Bacteria</taxon>
        <taxon>Bacillati</taxon>
        <taxon>Actinomycetota</taxon>
        <taxon>Actinomycetes</taxon>
        <taxon>Mycobacteriales</taxon>
        <taxon>Dietziaceae</taxon>
        <taxon>Dietzia</taxon>
    </lineage>
</organism>
<gene>
    <name evidence="9" type="ORF">DQ226_16635</name>
</gene>
<dbReference type="InterPro" id="IPR036590">
    <property type="entry name" value="SRAP-like"/>
</dbReference>
<evidence type="ECO:0000313" key="10">
    <source>
        <dbReference type="Proteomes" id="UP000252187"/>
    </source>
</evidence>
<dbReference type="Pfam" id="PF02586">
    <property type="entry name" value="SRAP"/>
    <property type="match status" value="1"/>
</dbReference>
<keyword evidence="3" id="KW-0227">DNA damage</keyword>
<dbReference type="GO" id="GO:0106300">
    <property type="term" value="P:protein-DNA covalent cross-linking repair"/>
    <property type="evidence" value="ECO:0007669"/>
    <property type="project" value="InterPro"/>
</dbReference>
<evidence type="ECO:0000313" key="9">
    <source>
        <dbReference type="EMBL" id="RBA30593.1"/>
    </source>
</evidence>
<dbReference type="GO" id="GO:0016829">
    <property type="term" value="F:lyase activity"/>
    <property type="evidence" value="ECO:0007669"/>
    <property type="project" value="UniProtKB-KW"/>
</dbReference>
<protein>
    <recommendedName>
        <fullName evidence="8">Abasic site processing protein</fullName>
        <ecNumber evidence="8">3.4.-.-</ecNumber>
    </recommendedName>
</protein>
<keyword evidence="4 8" id="KW-0378">Hydrolase</keyword>
<keyword evidence="5" id="KW-0190">Covalent protein-DNA linkage</keyword>
<dbReference type="PANTHER" id="PTHR13604">
    <property type="entry name" value="DC12-RELATED"/>
    <property type="match status" value="1"/>
</dbReference>
<dbReference type="EMBL" id="QNTT01000074">
    <property type="protein sequence ID" value="RBA30593.1"/>
    <property type="molecule type" value="Genomic_DNA"/>
</dbReference>
<accession>A0A365P6H5</accession>